<organism evidence="1 2">
    <name type="scientific">Ilyodon furcidens</name>
    <name type="common">goldbreast splitfin</name>
    <dbReference type="NCBI Taxonomy" id="33524"/>
    <lineage>
        <taxon>Eukaryota</taxon>
        <taxon>Metazoa</taxon>
        <taxon>Chordata</taxon>
        <taxon>Craniata</taxon>
        <taxon>Vertebrata</taxon>
        <taxon>Euteleostomi</taxon>
        <taxon>Actinopterygii</taxon>
        <taxon>Neopterygii</taxon>
        <taxon>Teleostei</taxon>
        <taxon>Neoteleostei</taxon>
        <taxon>Acanthomorphata</taxon>
        <taxon>Ovalentaria</taxon>
        <taxon>Atherinomorphae</taxon>
        <taxon>Cyprinodontiformes</taxon>
        <taxon>Goodeidae</taxon>
        <taxon>Ilyodon</taxon>
    </lineage>
</organism>
<sequence>MMEFTLYLQIIIFHNESSLLHRQLQFKLQFRTSTSSTKHVSHKPAEPPLSKYFNFNVLVLSEMIRVFPLLYPVVGWLHKPYAITASIPRPAKVAWPNTSQPMQGSD</sequence>
<gene>
    <name evidence="1" type="ORF">ILYODFUR_006589</name>
</gene>
<evidence type="ECO:0000313" key="2">
    <source>
        <dbReference type="Proteomes" id="UP001482620"/>
    </source>
</evidence>
<reference evidence="1 2" key="1">
    <citation type="submission" date="2021-06" db="EMBL/GenBank/DDBJ databases">
        <authorList>
            <person name="Palmer J.M."/>
        </authorList>
    </citation>
    <scope>NUCLEOTIDE SEQUENCE [LARGE SCALE GENOMIC DNA]</scope>
    <source>
        <strain evidence="2">if_2019</strain>
        <tissue evidence="1">Muscle</tissue>
    </source>
</reference>
<proteinExistence type="predicted"/>
<protein>
    <submittedName>
        <fullName evidence="1">Uncharacterized protein</fullName>
    </submittedName>
</protein>
<dbReference type="EMBL" id="JAHRIQ010046749">
    <property type="protein sequence ID" value="MEQ2235867.1"/>
    <property type="molecule type" value="Genomic_DNA"/>
</dbReference>
<keyword evidence="2" id="KW-1185">Reference proteome</keyword>
<dbReference type="Proteomes" id="UP001482620">
    <property type="component" value="Unassembled WGS sequence"/>
</dbReference>
<evidence type="ECO:0000313" key="1">
    <source>
        <dbReference type="EMBL" id="MEQ2235867.1"/>
    </source>
</evidence>
<comment type="caution">
    <text evidence="1">The sequence shown here is derived from an EMBL/GenBank/DDBJ whole genome shotgun (WGS) entry which is preliminary data.</text>
</comment>
<accession>A0ABV0TWP1</accession>
<name>A0ABV0TWP1_9TELE</name>